<proteinExistence type="predicted"/>
<dbReference type="InterPro" id="IPR002509">
    <property type="entry name" value="NODB_dom"/>
</dbReference>
<dbReference type="EMBL" id="CP100355">
    <property type="protein sequence ID" value="UTF54904.1"/>
    <property type="molecule type" value="Genomic_DNA"/>
</dbReference>
<dbReference type="GO" id="GO:0016810">
    <property type="term" value="F:hydrolase activity, acting on carbon-nitrogen (but not peptide) bonds"/>
    <property type="evidence" value="ECO:0007669"/>
    <property type="project" value="InterPro"/>
</dbReference>
<keyword evidence="2" id="KW-0732">Signal</keyword>
<dbReference type="SUPFAM" id="SSF88713">
    <property type="entry name" value="Glycoside hydrolase/deacetylase"/>
    <property type="match status" value="1"/>
</dbReference>
<dbReference type="PROSITE" id="PS51677">
    <property type="entry name" value="NODB"/>
    <property type="match status" value="1"/>
</dbReference>
<evidence type="ECO:0000259" key="4">
    <source>
        <dbReference type="PROSITE" id="PS51677"/>
    </source>
</evidence>
<protein>
    <submittedName>
        <fullName evidence="5">Polysaccharide deacetylase family protein</fullName>
    </submittedName>
</protein>
<dbReference type="PANTHER" id="PTHR34216">
    <property type="match status" value="1"/>
</dbReference>
<keyword evidence="6" id="KW-1185">Reference proteome</keyword>
<name>A0A9E7NDE4_9EURY</name>
<dbReference type="Proteomes" id="UP001056855">
    <property type="component" value="Chromosome"/>
</dbReference>
<evidence type="ECO:0000256" key="1">
    <source>
        <dbReference type="ARBA" id="ARBA00004613"/>
    </source>
</evidence>
<evidence type="ECO:0000256" key="2">
    <source>
        <dbReference type="ARBA" id="ARBA00022729"/>
    </source>
</evidence>
<dbReference type="PROSITE" id="PS51257">
    <property type="entry name" value="PROKAR_LIPOPROTEIN"/>
    <property type="match status" value="1"/>
</dbReference>
<dbReference type="GO" id="GO:0005576">
    <property type="term" value="C:extracellular region"/>
    <property type="evidence" value="ECO:0007669"/>
    <property type="project" value="UniProtKB-SubCell"/>
</dbReference>
<gene>
    <name evidence="5" type="ORF">NGM29_06520</name>
</gene>
<evidence type="ECO:0000313" key="6">
    <source>
        <dbReference type="Proteomes" id="UP001056855"/>
    </source>
</evidence>
<dbReference type="PANTHER" id="PTHR34216:SF3">
    <property type="entry name" value="POLY-BETA-1,6-N-ACETYL-D-GLUCOSAMINE N-DEACETYLASE"/>
    <property type="match status" value="1"/>
</dbReference>
<dbReference type="KEGG" id="sawl:NGM29_06520"/>
<evidence type="ECO:0000256" key="3">
    <source>
        <dbReference type="SAM" id="MobiDB-lite"/>
    </source>
</evidence>
<dbReference type="CDD" id="cd10970">
    <property type="entry name" value="CE4_DAC_u1_6s"/>
    <property type="match status" value="1"/>
</dbReference>
<dbReference type="Pfam" id="PF01522">
    <property type="entry name" value="Polysacc_deac_1"/>
    <property type="match status" value="1"/>
</dbReference>
<dbReference type="InterPro" id="IPR051398">
    <property type="entry name" value="Polysacch_Deacetylase"/>
</dbReference>
<organism evidence="5 6">
    <name type="scientific">Natronosalvus rutilus</name>
    <dbReference type="NCBI Taxonomy" id="2953753"/>
    <lineage>
        <taxon>Archaea</taxon>
        <taxon>Methanobacteriati</taxon>
        <taxon>Methanobacteriota</taxon>
        <taxon>Stenosarchaea group</taxon>
        <taxon>Halobacteria</taxon>
        <taxon>Halobacteriales</taxon>
        <taxon>Natrialbaceae</taxon>
        <taxon>Natronosalvus</taxon>
    </lineage>
</organism>
<comment type="subcellular location">
    <subcellularLocation>
        <location evidence="1">Secreted</location>
    </subcellularLocation>
</comment>
<feature type="region of interest" description="Disordered" evidence="3">
    <location>
        <begin position="15"/>
        <end position="73"/>
    </location>
</feature>
<evidence type="ECO:0000313" key="5">
    <source>
        <dbReference type="EMBL" id="UTF54904.1"/>
    </source>
</evidence>
<feature type="domain" description="NodB homology" evidence="4">
    <location>
        <begin position="217"/>
        <end position="428"/>
    </location>
</feature>
<dbReference type="AlphaFoldDB" id="A0A9E7NDE4"/>
<feature type="compositionally biased region" description="Gly residues" evidence="3">
    <location>
        <begin position="42"/>
        <end position="66"/>
    </location>
</feature>
<dbReference type="RefSeq" id="WP_254159630.1">
    <property type="nucleotide sequence ID" value="NZ_CP100355.1"/>
</dbReference>
<accession>A0A9E7NDE4</accession>
<dbReference type="GO" id="GO:0005975">
    <property type="term" value="P:carbohydrate metabolic process"/>
    <property type="evidence" value="ECO:0007669"/>
    <property type="project" value="InterPro"/>
</dbReference>
<sequence length="428" mass="45664">MKRRTYLATAGALTLGGCMGFGETDEPRGNDSNSSDPDGNETGNGDGNGNGNGDGNGDGNGEGNGDGDVPTEAETFDDFEDLSDWQVVSGSATPYTDYSVVGSQSVLLEASEAEDQVRIARELDEPLDMSEITPGLAVASHSTVNVGIQLYDESRDKVVYRQRTHGMSIRHVNFGVEYINGDPDLSAITEIHISIWVGDGTAEAWIDDLHFVPKPDPTVLLQFDGGYETHYSEAMPLLEEYGYSATAFVPPSRLRASEDDEGDRLTEDQVAELADAGWTIGSYGAHGNDLTALEGDRTPASEIEEAAAWLEDEGYDAEYVAYPGGAYNDEAIEAVEANHELGFTGGYPVNGYLTNAALCPRLVHPDGDEAREALETTAELGGITAISFVRFDGGVGELEATLGHVQELEEAGEIEVITPQDVAGEYVL</sequence>
<reference evidence="5" key="1">
    <citation type="submission" date="2022-06" db="EMBL/GenBank/DDBJ databases">
        <title>Diverse halophilic archaea isolated from saline environments.</title>
        <authorList>
            <person name="Cui H.-L."/>
        </authorList>
    </citation>
    <scope>NUCLEOTIDE SEQUENCE</scope>
    <source>
        <strain evidence="5">WLHS1</strain>
    </source>
</reference>
<dbReference type="InterPro" id="IPR011330">
    <property type="entry name" value="Glyco_hydro/deAcase_b/a-brl"/>
</dbReference>
<dbReference type="GeneID" id="73289684"/>
<dbReference type="Gene3D" id="3.20.20.370">
    <property type="entry name" value="Glycoside hydrolase/deacetylase"/>
    <property type="match status" value="1"/>
</dbReference>